<evidence type="ECO:0000313" key="2">
    <source>
        <dbReference type="EMBL" id="WFC81239.1"/>
    </source>
</evidence>
<dbReference type="PANTHER" id="PTHR43581">
    <property type="entry name" value="ATP/GTP PHOSPHATASE"/>
    <property type="match status" value="1"/>
</dbReference>
<evidence type="ECO:0000259" key="1">
    <source>
        <dbReference type="Pfam" id="PF13175"/>
    </source>
</evidence>
<dbReference type="PANTHER" id="PTHR43581:SF2">
    <property type="entry name" value="EXCINUCLEASE ATPASE SUBUNIT"/>
    <property type="match status" value="1"/>
</dbReference>
<dbReference type="EMBL" id="CP110533">
    <property type="protein sequence ID" value="WFC81239.1"/>
    <property type="molecule type" value="Genomic_DNA"/>
</dbReference>
<dbReference type="Proteomes" id="UP001219309">
    <property type="component" value="Chromosome"/>
</dbReference>
<keyword evidence="3" id="KW-1185">Reference proteome</keyword>
<protein>
    <submittedName>
        <fullName evidence="2">AAA family ATPase</fullName>
    </submittedName>
</protein>
<dbReference type="CDD" id="cd00267">
    <property type="entry name" value="ABC_ATPase"/>
    <property type="match status" value="1"/>
</dbReference>
<evidence type="ECO:0000313" key="3">
    <source>
        <dbReference type="Proteomes" id="UP001219309"/>
    </source>
</evidence>
<sequence length="490" mass="56757">MASKLNISKIEISNLFDMFSYDIELNDDLTILTSPNGYGKSTILRMINNFTTGNYYSFLHESFNKVVFHLVENEGRSERKHKQLELLNHFMGTKDIKDQDEIINLFGFNFEDETTRHKIEVIKNNRVVTISDLTKDDSPTTIVELPPESEFSVIVSSIEAKNPITRIEYDSWTDDFTGEIYDFKGLVARYNSTLNEEVRGRIFKNTAWLDSIIKNVNSYFISTDRIKSNVVRNRRHSRNEKSASMIKNLAMIISDKIQEGIRNQFDIGREKETTFPERLIKLLKSDDKFVTQHELLSLINDIQKYESKFSKLGLISDTNSRTTNLLNDFFDYENSSTGNVVLKIYLDDIKSKFKALDTLSNQLRLFTETLNKLLSFKEIKVNLKKGFTVQPSNGKKDIDISELSSGEQHIIIMIGKLIFESKKGDLILIDEPEISLHPEWQEAYIDSLEEIRKEREFRILMATHSTMIIGHRWDEVIELSATSNEVNPHE</sequence>
<gene>
    <name evidence="2" type="ORF">OM418_14470</name>
</gene>
<dbReference type="SUPFAM" id="SSF52540">
    <property type="entry name" value="P-loop containing nucleoside triphosphate hydrolases"/>
    <property type="match status" value="1"/>
</dbReference>
<reference evidence="2 3" key="1">
    <citation type="submission" date="2022-10" db="EMBL/GenBank/DDBJ databases">
        <title>Dissemination of Carbapenem-producing Enterobacteriaceae in the natural water sources, Central Thailand.</title>
        <authorList>
            <person name="Songsaeng W."/>
            <person name="Prapasarakul N."/>
            <person name="Am-In N."/>
            <person name="Wongsurawat T."/>
            <person name="Sirichokchatchawan W."/>
        </authorList>
    </citation>
    <scope>NUCLEOTIDE SEQUENCE [LARGE SCALE GENOMIC DNA]</scope>
    <source>
        <strain evidence="2 3">WS12-3</strain>
    </source>
</reference>
<dbReference type="InterPro" id="IPR041685">
    <property type="entry name" value="AAA_GajA/Old/RecF-like"/>
</dbReference>
<dbReference type="RefSeq" id="WP_277717848.1">
    <property type="nucleotide sequence ID" value="NZ_CP110533.1"/>
</dbReference>
<dbReference type="InterPro" id="IPR051396">
    <property type="entry name" value="Bact_Antivir_Def_Nuclease"/>
</dbReference>
<name>A0ABY8E292_9ENTR</name>
<organism evidence="2 3">
    <name type="scientific">Enterobacter quasiroggenkampii</name>
    <dbReference type="NCBI Taxonomy" id="2497436"/>
    <lineage>
        <taxon>Bacteria</taxon>
        <taxon>Pseudomonadati</taxon>
        <taxon>Pseudomonadota</taxon>
        <taxon>Gammaproteobacteria</taxon>
        <taxon>Enterobacterales</taxon>
        <taxon>Enterobacteriaceae</taxon>
        <taxon>Enterobacter</taxon>
    </lineage>
</organism>
<dbReference type="InterPro" id="IPR027417">
    <property type="entry name" value="P-loop_NTPase"/>
</dbReference>
<feature type="domain" description="Endonuclease GajA/Old nuclease/RecF-like AAA" evidence="1">
    <location>
        <begin position="7"/>
        <end position="469"/>
    </location>
</feature>
<dbReference type="Pfam" id="PF13175">
    <property type="entry name" value="AAA_15"/>
    <property type="match status" value="1"/>
</dbReference>
<proteinExistence type="predicted"/>
<dbReference type="Gene3D" id="3.40.50.300">
    <property type="entry name" value="P-loop containing nucleotide triphosphate hydrolases"/>
    <property type="match status" value="1"/>
</dbReference>
<accession>A0ABY8E292</accession>